<evidence type="ECO:0000313" key="2">
    <source>
        <dbReference type="Proteomes" id="UP001304895"/>
    </source>
</evidence>
<name>A0AAN6UR21_9PEZI</name>
<organism evidence="1 2">
    <name type="scientific">Trichocladium antarcticum</name>
    <dbReference type="NCBI Taxonomy" id="1450529"/>
    <lineage>
        <taxon>Eukaryota</taxon>
        <taxon>Fungi</taxon>
        <taxon>Dikarya</taxon>
        <taxon>Ascomycota</taxon>
        <taxon>Pezizomycotina</taxon>
        <taxon>Sordariomycetes</taxon>
        <taxon>Sordariomycetidae</taxon>
        <taxon>Sordariales</taxon>
        <taxon>Chaetomiaceae</taxon>
        <taxon>Trichocladium</taxon>
    </lineage>
</organism>
<accession>A0AAN6UR21</accession>
<reference evidence="1" key="1">
    <citation type="journal article" date="2023" name="Mol. Phylogenet. Evol.">
        <title>Genome-scale phylogeny and comparative genomics of the fungal order Sordariales.</title>
        <authorList>
            <person name="Hensen N."/>
            <person name="Bonometti L."/>
            <person name="Westerberg I."/>
            <person name="Brannstrom I.O."/>
            <person name="Guillou S."/>
            <person name="Cros-Aarteil S."/>
            <person name="Calhoun S."/>
            <person name="Haridas S."/>
            <person name="Kuo A."/>
            <person name="Mondo S."/>
            <person name="Pangilinan J."/>
            <person name="Riley R."/>
            <person name="LaButti K."/>
            <person name="Andreopoulos B."/>
            <person name="Lipzen A."/>
            <person name="Chen C."/>
            <person name="Yan M."/>
            <person name="Daum C."/>
            <person name="Ng V."/>
            <person name="Clum A."/>
            <person name="Steindorff A."/>
            <person name="Ohm R.A."/>
            <person name="Martin F."/>
            <person name="Silar P."/>
            <person name="Natvig D.O."/>
            <person name="Lalanne C."/>
            <person name="Gautier V."/>
            <person name="Ament-Velasquez S.L."/>
            <person name="Kruys A."/>
            <person name="Hutchinson M.I."/>
            <person name="Powell A.J."/>
            <person name="Barry K."/>
            <person name="Miller A.N."/>
            <person name="Grigoriev I.V."/>
            <person name="Debuchy R."/>
            <person name="Gladieux P."/>
            <person name="Hiltunen Thoren M."/>
            <person name="Johannesson H."/>
        </authorList>
    </citation>
    <scope>NUCLEOTIDE SEQUENCE</scope>
    <source>
        <strain evidence="1">CBS 123565</strain>
    </source>
</reference>
<comment type="caution">
    <text evidence="1">The sequence shown here is derived from an EMBL/GenBank/DDBJ whole genome shotgun (WGS) entry which is preliminary data.</text>
</comment>
<dbReference type="EMBL" id="MU853402">
    <property type="protein sequence ID" value="KAK4137290.1"/>
    <property type="molecule type" value="Genomic_DNA"/>
</dbReference>
<reference evidence="1" key="2">
    <citation type="submission" date="2023-05" db="EMBL/GenBank/DDBJ databases">
        <authorList>
            <consortium name="Lawrence Berkeley National Laboratory"/>
            <person name="Steindorff A."/>
            <person name="Hensen N."/>
            <person name="Bonometti L."/>
            <person name="Westerberg I."/>
            <person name="Brannstrom I.O."/>
            <person name="Guillou S."/>
            <person name="Cros-Aarteil S."/>
            <person name="Calhoun S."/>
            <person name="Haridas S."/>
            <person name="Kuo A."/>
            <person name="Mondo S."/>
            <person name="Pangilinan J."/>
            <person name="Riley R."/>
            <person name="Labutti K."/>
            <person name="Andreopoulos B."/>
            <person name="Lipzen A."/>
            <person name="Chen C."/>
            <person name="Yanf M."/>
            <person name="Daum C."/>
            <person name="Ng V."/>
            <person name="Clum A."/>
            <person name="Ohm R."/>
            <person name="Martin F."/>
            <person name="Silar P."/>
            <person name="Natvig D."/>
            <person name="Lalanne C."/>
            <person name="Gautier V."/>
            <person name="Ament-Velasquez S.L."/>
            <person name="Kruys A."/>
            <person name="Hutchinson M.I."/>
            <person name="Powell A.J."/>
            <person name="Barry K."/>
            <person name="Miller A.N."/>
            <person name="Grigoriev I.V."/>
            <person name="Debuchy R."/>
            <person name="Gladieux P."/>
            <person name="Thoren M.H."/>
            <person name="Johannesson H."/>
        </authorList>
    </citation>
    <scope>NUCLEOTIDE SEQUENCE</scope>
    <source>
        <strain evidence="1">CBS 123565</strain>
    </source>
</reference>
<keyword evidence="2" id="KW-1185">Reference proteome</keyword>
<evidence type="ECO:0000313" key="1">
    <source>
        <dbReference type="EMBL" id="KAK4137290.1"/>
    </source>
</evidence>
<dbReference type="AlphaFoldDB" id="A0AAN6UR21"/>
<sequence length="238" mass="24953">MVALDRAVTEDLARTWPVPRAPETGCGRDVGVPEEVVGLTAGAVPDVAERVDTDGCRIEAARARRLVGGGASGPELSLPRWRIEAARVRRLVGAGGSGPALSLSRRRVDDEVTREKTPEIGRAVLVVLPVTVALLDGRVALAGGAGTCPLEGILLGETWRASPPALALALALVLFVVSDKTLGLRRERARDSALPDDDDIPKAASAGVVLCVDEYGNAEKHQVLFACCWQGAFVVGLI</sequence>
<gene>
    <name evidence="1" type="ORF">BT67DRAFT_101892</name>
</gene>
<proteinExistence type="predicted"/>
<dbReference type="Proteomes" id="UP001304895">
    <property type="component" value="Unassembled WGS sequence"/>
</dbReference>
<protein>
    <submittedName>
        <fullName evidence="1">Uncharacterized protein</fullName>
    </submittedName>
</protein>